<name>A0A1W7AER0_9STAP</name>
<dbReference type="GO" id="GO:0003677">
    <property type="term" value="F:DNA binding"/>
    <property type="evidence" value="ECO:0007669"/>
    <property type="project" value="UniProtKB-KW"/>
</dbReference>
<evidence type="ECO:0000256" key="3">
    <source>
        <dbReference type="ARBA" id="ARBA00022829"/>
    </source>
</evidence>
<proteinExistence type="inferred from homology"/>
<dbReference type="EMBL" id="CP021059">
    <property type="protein sequence ID" value="ARQ08105.1"/>
    <property type="molecule type" value="Genomic_DNA"/>
</dbReference>
<dbReference type="InterPro" id="IPR041468">
    <property type="entry name" value="HTH_ParB/Spo0J"/>
</dbReference>
<dbReference type="Proteomes" id="UP000501122">
    <property type="component" value="Chromosome"/>
</dbReference>
<dbReference type="AlphaFoldDB" id="A0A1W7AER0"/>
<dbReference type="RefSeq" id="WP_086043618.1">
    <property type="nucleotide sequence ID" value="NZ_CBCRZA010000009.1"/>
</dbReference>
<evidence type="ECO:0000259" key="5">
    <source>
        <dbReference type="PROSITE" id="PS50943"/>
    </source>
</evidence>
<dbReference type="Gene3D" id="3.90.1530.30">
    <property type="match status" value="1"/>
</dbReference>
<evidence type="ECO:0000313" key="7">
    <source>
        <dbReference type="EMBL" id="QIH79453.1"/>
    </source>
</evidence>
<evidence type="ECO:0000313" key="8">
    <source>
        <dbReference type="Proteomes" id="UP000194154"/>
    </source>
</evidence>
<dbReference type="OrthoDB" id="9802051at2"/>
<dbReference type="GO" id="GO:0045881">
    <property type="term" value="P:positive regulation of sporulation resulting in formation of a cellular spore"/>
    <property type="evidence" value="ECO:0007669"/>
    <property type="project" value="TreeGrafter"/>
</dbReference>
<dbReference type="SUPFAM" id="SSF109709">
    <property type="entry name" value="KorB DNA-binding domain-like"/>
    <property type="match status" value="1"/>
</dbReference>
<dbReference type="InterPro" id="IPR036086">
    <property type="entry name" value="ParB/Sulfiredoxin_sf"/>
</dbReference>
<dbReference type="GeneID" id="35296611"/>
<dbReference type="Pfam" id="PF23552">
    <property type="entry name" value="ParB_C"/>
    <property type="match status" value="1"/>
</dbReference>
<comment type="subcellular location">
    <subcellularLocation>
        <location evidence="1">Cytoplasm</location>
        <location evidence="1">Nucleoid</location>
    </subcellularLocation>
</comment>
<sequence length="287" mass="32611">MARGLGKGLGRGLDALFQENSQDEIVEELHVAELRPNPYQPRIEFDEAALQELSESIKLHGVLQPIVVRKSVKGYDIVVGERRFRASKLAGKNKIPAIVKELTDQQMMELAIIENLQREDLNPLEEAKSYESLMKHLNLTQAETADRLGKSRSYIANLLRLLNLPQEVKTMINQKEISGGHGRTLLGLKNEDDMIKVAHKVVKEAMSVRALEDFIKTMNQEEIKTDDKKVKAKQKPKFLVKHEESLKQHLGTKVEISKSRKKGKIAIEFTSEEEFNRLINLLENVGE</sequence>
<evidence type="ECO:0000256" key="4">
    <source>
        <dbReference type="ARBA" id="ARBA00023125"/>
    </source>
</evidence>
<dbReference type="InterPro" id="IPR004437">
    <property type="entry name" value="ParB/RepB/Spo0J"/>
</dbReference>
<keyword evidence="4" id="KW-0238">DNA-binding</keyword>
<dbReference type="Proteomes" id="UP000194154">
    <property type="component" value="Chromosome"/>
</dbReference>
<dbReference type="FunFam" id="1.10.10.2830:FF:000001">
    <property type="entry name" value="Chromosome partitioning protein ParB"/>
    <property type="match status" value="1"/>
</dbReference>
<dbReference type="PROSITE" id="PS50943">
    <property type="entry name" value="HTH_CROC1"/>
    <property type="match status" value="1"/>
</dbReference>
<keyword evidence="8" id="KW-1185">Reference proteome</keyword>
<dbReference type="SUPFAM" id="SSF110849">
    <property type="entry name" value="ParB/Sulfiredoxin"/>
    <property type="match status" value="1"/>
</dbReference>
<dbReference type="SMART" id="SM00470">
    <property type="entry name" value="ParB"/>
    <property type="match status" value="1"/>
</dbReference>
<dbReference type="InterPro" id="IPR057240">
    <property type="entry name" value="ParB_dimer_C"/>
</dbReference>
<keyword evidence="3" id="KW-0159">Chromosome partition</keyword>
<dbReference type="PANTHER" id="PTHR33375">
    <property type="entry name" value="CHROMOSOME-PARTITIONING PROTEIN PARB-RELATED"/>
    <property type="match status" value="1"/>
</dbReference>
<dbReference type="FunFam" id="3.90.1530.30:FF:000001">
    <property type="entry name" value="Chromosome partitioning protein ParB"/>
    <property type="match status" value="1"/>
</dbReference>
<accession>A0A1W7AER0</accession>
<feature type="domain" description="HTH cro/C1-type" evidence="5">
    <location>
        <begin position="133"/>
        <end position="160"/>
    </location>
</feature>
<reference evidence="7" key="3">
    <citation type="journal article" date="2020" name="Antimicrob. Agents Chemother.">
        <title>The novel macrolide resistance genes mef(D), msr(F) and msr(H) are present on resistance islands in Macrococcus canis, Macrococcus caseolyticus and Staphylococcus aureus.</title>
        <authorList>
            <person name="Schwendener S."/>
            <person name="Dona V."/>
            <person name="Perreten V."/>
        </authorList>
    </citation>
    <scope>NUCLEOTIDE SEQUENCE</scope>
    <source>
        <strain evidence="7">Epi0076A</strain>
    </source>
</reference>
<dbReference type="PANTHER" id="PTHR33375:SF1">
    <property type="entry name" value="CHROMOSOME-PARTITIONING PROTEIN PARB-RELATED"/>
    <property type="match status" value="1"/>
</dbReference>
<dbReference type="Pfam" id="PF17762">
    <property type="entry name" value="HTH_ParB"/>
    <property type="match status" value="1"/>
</dbReference>
<dbReference type="GO" id="GO:0009295">
    <property type="term" value="C:nucleoid"/>
    <property type="evidence" value="ECO:0007669"/>
    <property type="project" value="UniProtKB-SubCell"/>
</dbReference>
<evidence type="ECO:0000256" key="1">
    <source>
        <dbReference type="ARBA" id="ARBA00004453"/>
    </source>
</evidence>
<comment type="similarity">
    <text evidence="2">Belongs to the ParB family.</text>
</comment>
<protein>
    <submittedName>
        <fullName evidence="6">Chromosome-partitioning protein Spo0J</fullName>
    </submittedName>
    <submittedName>
        <fullName evidence="7">ParB/RepB/Spo0J family partition protein</fullName>
    </submittedName>
</protein>
<dbReference type="STRING" id="1855823.MCCS_25500"/>
<dbReference type="NCBIfam" id="TIGR00180">
    <property type="entry name" value="parB_part"/>
    <property type="match status" value="1"/>
</dbReference>
<dbReference type="InterPro" id="IPR003115">
    <property type="entry name" value="ParB_N"/>
</dbReference>
<dbReference type="KEGG" id="mcak:MCCS_25500"/>
<dbReference type="GO" id="GO:0005694">
    <property type="term" value="C:chromosome"/>
    <property type="evidence" value="ECO:0007669"/>
    <property type="project" value="TreeGrafter"/>
</dbReference>
<dbReference type="Gene3D" id="1.10.10.2830">
    <property type="match status" value="1"/>
</dbReference>
<dbReference type="Pfam" id="PF02195">
    <property type="entry name" value="ParB_N"/>
    <property type="match status" value="1"/>
</dbReference>
<evidence type="ECO:0000256" key="2">
    <source>
        <dbReference type="ARBA" id="ARBA00006295"/>
    </source>
</evidence>
<dbReference type="GO" id="GO:0007059">
    <property type="term" value="P:chromosome segregation"/>
    <property type="evidence" value="ECO:0007669"/>
    <property type="project" value="UniProtKB-KW"/>
</dbReference>
<gene>
    <name evidence="6" type="primary">spo0C</name>
    <name evidence="7" type="ORF">GTN30_12570</name>
    <name evidence="6" type="ORF">MCCS_25500</name>
</gene>
<dbReference type="InterPro" id="IPR001387">
    <property type="entry name" value="Cro/C1-type_HTH"/>
</dbReference>
<reference evidence="6" key="2">
    <citation type="submission" date="2017-04" db="EMBL/GenBank/DDBJ databases">
        <authorList>
            <person name="Afonso C.L."/>
            <person name="Miller P.J."/>
            <person name="Scott M.A."/>
            <person name="Spackman E."/>
            <person name="Goraichik I."/>
            <person name="Dimitrov K.M."/>
            <person name="Suarez D.L."/>
            <person name="Swayne D.E."/>
        </authorList>
    </citation>
    <scope>NUCLEOTIDE SEQUENCE</scope>
    <source>
        <strain evidence="6">KM45013</strain>
    </source>
</reference>
<evidence type="ECO:0000313" key="6">
    <source>
        <dbReference type="EMBL" id="ARQ08105.1"/>
    </source>
</evidence>
<dbReference type="InterPro" id="IPR050336">
    <property type="entry name" value="Chromosome_partition/occlusion"/>
</dbReference>
<organism evidence="6 8">
    <name type="scientific">Macrococcoides canis</name>
    <dbReference type="NCBI Taxonomy" id="1855823"/>
    <lineage>
        <taxon>Bacteria</taxon>
        <taxon>Bacillati</taxon>
        <taxon>Bacillota</taxon>
        <taxon>Bacilli</taxon>
        <taxon>Bacillales</taxon>
        <taxon>Staphylococcaceae</taxon>
        <taxon>Macrococcoides</taxon>
    </lineage>
</organism>
<reference evidence="6 8" key="1">
    <citation type="journal article" date="2017" name="Int. J. Syst. Evol. Microbiol.">
        <title>Macrococcus canis sp. nov., a skin bacterium associated with infections in dogs.</title>
        <authorList>
            <person name="Gobeli Brawand S."/>
            <person name="Cotting K."/>
            <person name="Gomez-Sanz E."/>
            <person name="Collaud A."/>
            <person name="Thomann A."/>
            <person name="Brodard I."/>
            <person name="Rodriguez-Campos S."/>
            <person name="Strauss C."/>
            <person name="Perreten V."/>
        </authorList>
    </citation>
    <scope>NUCLEOTIDE SEQUENCE [LARGE SCALE GENOMIC DNA]</scope>
    <source>
        <strain evidence="6 8">KM45013</strain>
    </source>
</reference>
<dbReference type="CDD" id="cd16393">
    <property type="entry name" value="SPO0J_N"/>
    <property type="match status" value="1"/>
</dbReference>
<dbReference type="EMBL" id="CP047363">
    <property type="protein sequence ID" value="QIH79453.1"/>
    <property type="molecule type" value="Genomic_DNA"/>
</dbReference>